<evidence type="ECO:0000313" key="3">
    <source>
        <dbReference type="Proteomes" id="UP000028878"/>
    </source>
</evidence>
<name>A0A1L1PT46_HYDIT</name>
<dbReference type="RefSeq" id="WP_035621637.1">
    <property type="nucleotide sequence ID" value="NZ_CCAE010000014.1"/>
</dbReference>
<evidence type="ECO:0000313" key="2">
    <source>
        <dbReference type="EMBL" id="CDN87771.1"/>
    </source>
</evidence>
<protein>
    <submittedName>
        <fullName evidence="2">Uncharacterized protein</fullName>
    </submittedName>
</protein>
<accession>A0A1L1PT46</accession>
<reference evidence="3" key="1">
    <citation type="submission" date="2014-02" db="EMBL/GenBank/DDBJ databases">
        <authorList>
            <person name="Gan H."/>
        </authorList>
    </citation>
    <scope>NUCLEOTIDE SEQUENCE [LARGE SCALE GENOMIC DNA]</scope>
    <source>
        <strain evidence="3">S1</strain>
    </source>
</reference>
<proteinExistence type="predicted"/>
<dbReference type="Proteomes" id="UP000028878">
    <property type="component" value="Unassembled WGS sequence"/>
</dbReference>
<evidence type="ECO:0000256" key="1">
    <source>
        <dbReference type="SAM" id="MobiDB-lite"/>
    </source>
</evidence>
<keyword evidence="3" id="KW-1185">Reference proteome</keyword>
<organism evidence="2 3">
    <name type="scientific">Hydrogenophaga intermedia</name>
    <dbReference type="NCBI Taxonomy" id="65786"/>
    <lineage>
        <taxon>Bacteria</taxon>
        <taxon>Pseudomonadati</taxon>
        <taxon>Pseudomonadota</taxon>
        <taxon>Betaproteobacteria</taxon>
        <taxon>Burkholderiales</taxon>
        <taxon>Comamonadaceae</taxon>
        <taxon>Hydrogenophaga</taxon>
    </lineage>
</organism>
<feature type="region of interest" description="Disordered" evidence="1">
    <location>
        <begin position="1"/>
        <end position="34"/>
    </location>
</feature>
<sequence length="745" mass="82636">MHPFGKDSTRSSRTKSISTPLNPGGGDTSGATATKPGKFNQFLGSIGINPAESLHLPSRKGPVIADLVQWGLTQVQAERIASQPGYLAAHSPALADESCCIDMAKTPWTPTTRTLLRADEKNLLTVCLAWAAVAPGKACQLINAALPLLKDPALARSLLVERADQLAEGIDPRNAEQIGEAIVKLAEGGWATPNSRGFVPEDVRVTLAALANHIHPLEGLRVKLQDARLRVESASLDQLPDLMDELLEHSAQAMQKSHKDVPGLLIDIRNLADRVAQRADTPTLRDKARQLNADAQRWRVRRAEKHMKDWLSIEAGHDLQTGAPTVKVTVNAHSPLLKDNKSRDGAQKWFREWLRAQLEMPEDIGLSWTALMHDVIHPVAGDPPGDAWLSAEHWVEFKLRQAQRGGDWARVSDHLGSARAGAIGTKPLQQVLKKLPECVDPAPRSAMLKAMLPHLPPQKSDPALHAQFLGELWHLASAQAPAGGELWQSYLGRYPLQAVDTAGPFAEYVIGLLEDAQTGTAEQRQVAVMKWLLREFPKPRAGTQWLTWEPACRALLDAAIAQVQDANVIADLLLRWLPLMAQVPTETRLADTERQFTLLRHALQRVPINARTALLTRMDATLTEQWKLWRENRSARKEKELPPFELMALHGAVRAQLQRPDSGEPSREERECPVNRLVAFFVRWSKGLELRANGQKEEATAVMTDANTMFRVDSLQEYGDIPVAAREKYQQLSDELKAARKRHEY</sequence>
<feature type="compositionally biased region" description="Basic and acidic residues" evidence="1">
    <location>
        <begin position="1"/>
        <end position="10"/>
    </location>
</feature>
<dbReference type="AlphaFoldDB" id="A0A1L1PT46"/>
<dbReference type="EMBL" id="CCAE010000014">
    <property type="protein sequence ID" value="CDN87771.1"/>
    <property type="molecule type" value="Genomic_DNA"/>
</dbReference>
<reference evidence="3" key="2">
    <citation type="submission" date="2014-11" db="EMBL/GenBank/DDBJ databases">
        <title>Draft genome sequence of Hydrogenophaga intermedia S1.</title>
        <authorList>
            <person name="Gan H.M."/>
            <person name="Chew T.H."/>
            <person name="Stolz A."/>
        </authorList>
    </citation>
    <scope>NUCLEOTIDE SEQUENCE [LARGE SCALE GENOMIC DNA]</scope>
    <source>
        <strain evidence="3">S1</strain>
    </source>
</reference>
<gene>
    <name evidence="2" type="ORF">BN948_02197</name>
</gene>